<feature type="compositionally biased region" description="Basic and acidic residues" evidence="1">
    <location>
        <begin position="325"/>
        <end position="339"/>
    </location>
</feature>
<evidence type="ECO:0000313" key="3">
    <source>
        <dbReference type="Proteomes" id="UP001381693"/>
    </source>
</evidence>
<dbReference type="InterPro" id="IPR031937">
    <property type="entry name" value="PNISR"/>
</dbReference>
<feature type="compositionally biased region" description="Basic and acidic residues" evidence="1">
    <location>
        <begin position="180"/>
        <end position="194"/>
    </location>
</feature>
<sequence length="414" mass="47401">MNKMWSGAPQWASWALQPQHYQNMKPEEASAVDWAELAKQWIQMKETSTTTDPMEFSQLTSSMVSSPQVQPPGDESTTTGGEMDMEIEDDKGPPANGTEHQVNGETWAGWTGDGSWHPSQASTMGWGWGWPVDSYSGNEGGSQDTGAQQNYNIKDGEYSWPVVGTETYQGEYGRADRRERMGREFHHRSLDQERSSTSGAAGEADFQLDAAQRKKLPAWIREGLEKMEREKQRKMEKERQMSEKEELLKRKREEEARARRILQEDLTNDGKPCVPRKSKFDSDSDVSDRSRSPSPETTTPGLGSVARKRRSRFAPKNNLDGEEIEGIKEEDYDDKEEKKHLKRISSPQPPKSEEEKLQEMMLKLRRWMTEILLDVTTDMMLEVSTEVLQRARMKGKKSQSWVVQNREPYGVKNE</sequence>
<dbReference type="AlphaFoldDB" id="A0AAN8WPZ2"/>
<proteinExistence type="predicted"/>
<reference evidence="2 3" key="1">
    <citation type="submission" date="2023-11" db="EMBL/GenBank/DDBJ databases">
        <title>Halocaridina rubra genome assembly.</title>
        <authorList>
            <person name="Smith C."/>
        </authorList>
    </citation>
    <scope>NUCLEOTIDE SEQUENCE [LARGE SCALE GENOMIC DNA]</scope>
    <source>
        <strain evidence="2">EP-1</strain>
        <tissue evidence="2">Whole</tissue>
    </source>
</reference>
<evidence type="ECO:0000313" key="2">
    <source>
        <dbReference type="EMBL" id="KAK7068957.1"/>
    </source>
</evidence>
<dbReference type="CDD" id="cd22249">
    <property type="entry name" value="UDM1_RNF168_RNF169-like"/>
    <property type="match status" value="1"/>
</dbReference>
<organism evidence="2 3">
    <name type="scientific">Halocaridina rubra</name>
    <name type="common">Hawaiian red shrimp</name>
    <dbReference type="NCBI Taxonomy" id="373956"/>
    <lineage>
        <taxon>Eukaryota</taxon>
        <taxon>Metazoa</taxon>
        <taxon>Ecdysozoa</taxon>
        <taxon>Arthropoda</taxon>
        <taxon>Crustacea</taxon>
        <taxon>Multicrustacea</taxon>
        <taxon>Malacostraca</taxon>
        <taxon>Eumalacostraca</taxon>
        <taxon>Eucarida</taxon>
        <taxon>Decapoda</taxon>
        <taxon>Pleocyemata</taxon>
        <taxon>Caridea</taxon>
        <taxon>Atyoidea</taxon>
        <taxon>Atyidae</taxon>
        <taxon>Halocaridina</taxon>
    </lineage>
</organism>
<accession>A0AAN8WPZ2</accession>
<dbReference type="PANTHER" id="PTHR31518">
    <property type="entry name" value="ARGININE/SERINE-RICH PROTEIN PNISR"/>
    <property type="match status" value="1"/>
</dbReference>
<feature type="compositionally biased region" description="Low complexity" evidence="1">
    <location>
        <begin position="61"/>
        <end position="72"/>
    </location>
</feature>
<comment type="caution">
    <text evidence="2">The sequence shown here is derived from an EMBL/GenBank/DDBJ whole genome shotgun (WGS) entry which is preliminary data.</text>
</comment>
<feature type="compositionally biased region" description="Basic and acidic residues" evidence="1">
    <location>
        <begin position="278"/>
        <end position="291"/>
    </location>
</feature>
<feature type="region of interest" description="Disordered" evidence="1">
    <location>
        <begin position="180"/>
        <end position="354"/>
    </location>
</feature>
<dbReference type="Pfam" id="PF15996">
    <property type="entry name" value="PNISR"/>
    <property type="match status" value="1"/>
</dbReference>
<name>A0AAN8WPZ2_HALRR</name>
<feature type="compositionally biased region" description="Basic and acidic residues" evidence="1">
    <location>
        <begin position="222"/>
        <end position="263"/>
    </location>
</feature>
<feature type="region of interest" description="Disordered" evidence="1">
    <location>
        <begin position="394"/>
        <end position="414"/>
    </location>
</feature>
<dbReference type="EMBL" id="JAXCGZ010017070">
    <property type="protein sequence ID" value="KAK7068957.1"/>
    <property type="molecule type" value="Genomic_DNA"/>
</dbReference>
<keyword evidence="3" id="KW-1185">Reference proteome</keyword>
<feature type="region of interest" description="Disordered" evidence="1">
    <location>
        <begin position="60"/>
        <end position="121"/>
    </location>
</feature>
<protein>
    <submittedName>
        <fullName evidence="2">Uncharacterized protein</fullName>
    </submittedName>
</protein>
<dbReference type="Proteomes" id="UP001381693">
    <property type="component" value="Unassembled WGS sequence"/>
</dbReference>
<gene>
    <name evidence="2" type="ORF">SK128_016414</name>
</gene>
<evidence type="ECO:0000256" key="1">
    <source>
        <dbReference type="SAM" id="MobiDB-lite"/>
    </source>
</evidence>